<feature type="domain" description="Haemolysin-type calcium binding-related" evidence="9">
    <location>
        <begin position="1714"/>
        <end position="1751"/>
    </location>
</feature>
<dbReference type="InterPro" id="IPR028974">
    <property type="entry name" value="TSP_type-3_rpt"/>
</dbReference>
<dbReference type="InterPro" id="IPR010566">
    <property type="entry name" value="Haemolys_ca-bd"/>
</dbReference>
<keyword evidence="5" id="KW-0677">Repeat</keyword>
<dbReference type="GO" id="GO:0090729">
    <property type="term" value="F:toxin activity"/>
    <property type="evidence" value="ECO:0007669"/>
    <property type="project" value="UniProtKB-KW"/>
</dbReference>
<feature type="domain" description="Haemolysin-type calcium binding-related" evidence="9">
    <location>
        <begin position="1198"/>
        <end position="1242"/>
    </location>
</feature>
<dbReference type="PRINTS" id="PR01488">
    <property type="entry name" value="RTXTOXINA"/>
</dbReference>
<keyword evidence="3" id="KW-0964">Secreted</keyword>
<dbReference type="SUPFAM" id="SSF103647">
    <property type="entry name" value="TSP type-3 repeat"/>
    <property type="match status" value="1"/>
</dbReference>
<dbReference type="InterPro" id="IPR001343">
    <property type="entry name" value="Hemolysn_Ca-bd"/>
</dbReference>
<evidence type="ECO:0000256" key="3">
    <source>
        <dbReference type="ARBA" id="ARBA00022525"/>
    </source>
</evidence>
<dbReference type="KEGG" id="xfn:XfasM23_1592"/>
<feature type="domain" description="Haemolysin-type calcium binding-related" evidence="9">
    <location>
        <begin position="1382"/>
        <end position="1426"/>
    </location>
</feature>
<organism evidence="10">
    <name type="scientific">Xylella fastidiosa (strain M23)</name>
    <dbReference type="NCBI Taxonomy" id="405441"/>
    <lineage>
        <taxon>Bacteria</taxon>
        <taxon>Pseudomonadati</taxon>
        <taxon>Pseudomonadota</taxon>
        <taxon>Gammaproteobacteria</taxon>
        <taxon>Lysobacterales</taxon>
        <taxon>Lysobacteraceae</taxon>
        <taxon>Xylella</taxon>
    </lineage>
</organism>
<feature type="domain" description="Haemolysin-type calcium binding-related" evidence="9">
    <location>
        <begin position="1548"/>
        <end position="1592"/>
    </location>
</feature>
<dbReference type="Pfam" id="PF06594">
    <property type="entry name" value="HCBP_related"/>
    <property type="match status" value="6"/>
</dbReference>
<protein>
    <submittedName>
        <fullName evidence="10">Haemolysin-type calcium binding domain protein</fullName>
    </submittedName>
</protein>
<keyword evidence="6" id="KW-0106">Calcium</keyword>
<dbReference type="InterPro" id="IPR003995">
    <property type="entry name" value="RTX_toxin_determinant-A"/>
</dbReference>
<evidence type="ECO:0000313" key="10">
    <source>
        <dbReference type="EMBL" id="ACB93000.1"/>
    </source>
</evidence>
<evidence type="ECO:0000256" key="1">
    <source>
        <dbReference type="ARBA" id="ARBA00004370"/>
    </source>
</evidence>
<evidence type="ECO:0000259" key="9">
    <source>
        <dbReference type="Pfam" id="PF06594"/>
    </source>
</evidence>
<dbReference type="GO" id="GO:0005576">
    <property type="term" value="C:extracellular region"/>
    <property type="evidence" value="ECO:0007669"/>
    <property type="project" value="UniProtKB-SubCell"/>
</dbReference>
<feature type="domain" description="Haemolysin-type calcium binding-related" evidence="9">
    <location>
        <begin position="1014"/>
        <end position="1058"/>
    </location>
</feature>
<dbReference type="InterPro" id="IPR011049">
    <property type="entry name" value="Serralysin-like_metalloprot_C"/>
</dbReference>
<evidence type="ECO:0000256" key="5">
    <source>
        <dbReference type="ARBA" id="ARBA00022737"/>
    </source>
</evidence>
<proteinExistence type="predicted"/>
<feature type="domain" description="Haemolysin-type calcium binding-related" evidence="9">
    <location>
        <begin position="848"/>
        <end position="892"/>
    </location>
</feature>
<sequence>MSDNTAGKAASDLVDYNNINNFSSAYATGVIAFTQEYQNQYSIMIRSMDPQKAIIQSLVAAHQHQADLYWAYSDRANRAGNAVLRDMYADAALGAAYQTRDLSLKTDSAQAILNSHYDRARSGYSALIEASPALRNALKYAGIAGDLAGIGNALMFGGPGDVAKALGIIAIGLAAGSLVGLGAAAIGATGLGAAVAAGLAATLVQLTAEYLIPQAWWESIENKSKETFKDLFDQIRRFTPRRDPLVLDLDGDGIETVAAGKHILFDHDGDGIKHASGWVKPDDGFLVLDRNGNGRIDDGSELFGADTVLANGHKATSGFEALRDLDSNGDGLFDAADARFTDVRVWRDLNQDGQSQANELFTLSSLGIASITLTPTNTEDVDLGNGNLIDNRGTYTRTDGRTGVVGDLQLGLEHFYRDYSGAKEQVTVTDAAAALPHLTGSGAVRDLQEAASLSPALLAAVQALTPGTTRDTMRTALDPLLALWAGTSAMPSTEQRLETSGAVPRTVYYHGAVPAAVTAQGKEAVQAWIQQQHAQLGPIIAILEKFNGSSLVSERNGQVSTGGETFTWNRVIHPDGHSEDVMSILLQPEQINSLMSAYASLKESAYAGLVLGTRLSDYLSGLTLTYSNDAFGWDASALEAKLDHTWQHNKTQALQDVMDLYRYGSNAVAASGWKPFDALRHMIDRAAATPDGRQALADVGIRFISGNAEGSDATDLLFGDAGANLLRGGGGDDLLSGGDGDDTLEGGAGNDTLYGGDGDDVLDGGMGSNRLEGGAGNDVLKVSYWSADNVLNGGTGDDTLYGSAFADTYLFNQGDGHDTIIEQSGDDKLVFGEGILAADVRLLRQGQDVVLDLGNGHDSIRLKDWLTSNGTRNHSADIEQIVFADGTLWTPETLSSMGLTTLGTLGNDTLKGWQGKDILLGGDGDDVLDGGEGSNRLEGGAGNDVLKVSYWSADNVLNGGSGDDTLYGSAFADTYLFNKGDGHDTIIEQSGDDKLVFGEGIAAADVRLLRQGQDVVLDLGNGHDSIRLKDWLTSNGTRNHSADIEQIVFADGTLWTPETLSTLGLTTLGTSGNDILKGTDVRDSLLGGDGDDTLYGGGGNDLLLGGAGDDVLDGGEGSNRLEGGAGNDVLKVSYWSADNVLNGGTGDDTLYGSAFADTYLFNKGDGHDTIIEQSGDDKLVFGEGIAAADVRLLRQGQDVVLDLGNGHDSIRLKDWLTSNGTRNHSADIEQIVFADGTLWTPETLSTLGLTTLGTSGNDILKGTDVRDSLLGGDGDDTLYGGGGNDLLLGGAGDDVLDGGEGSNRLEGGAGNDVLKVSYWSADNVLNGGTGDDTLYGSAFADTYLFNKGDGHDTIIEQSGDDKLVFGEGIAAADVRLLRQGQDVVLDLGNGHDSIRLKDWLTSNGTRNHSADIEQIVFADGTLWTPETLSSMGLTTLGTSGNDTLKGWQGKDILLGGDGDDVLDGGEGSNRLEGGAGNDVLKVSYWSADNVLNGGSGDDTLYGSAFADTYLFNKGDGHDTIIEQSGDDKLVFGEGIAAADVRLLRQGQDVVLDLGNGHDSIRLKDWLTAEGRRNYSADIEQIVFADGTLWTPETLSSMGLITLGTLGNDTLKGWQGKDILLGGAGDDVLDGGEGSNRLEGGAGNDVLKVSYWSADNVLNGGTGDDTLYGSAFADTYLFNQGDGHDTIIEQSGDDKLVFGEGLHREEACFTRSGDDLSILFNGSEDQVTVAGWFSAAAHQVESLVFQDGTVLSGEVERLIAAMALSPAVTTTQASVRDHKELPRLVASSIV</sequence>
<dbReference type="InterPro" id="IPR018511">
    <property type="entry name" value="Hemolysin-typ_Ca-bd_CS"/>
</dbReference>
<dbReference type="PANTHER" id="PTHR38340">
    <property type="entry name" value="S-LAYER PROTEIN"/>
    <property type="match status" value="1"/>
</dbReference>
<evidence type="ECO:0000256" key="8">
    <source>
        <dbReference type="ARBA" id="ARBA00023136"/>
    </source>
</evidence>
<keyword evidence="8" id="KW-0472">Membrane</keyword>
<dbReference type="PANTHER" id="PTHR38340:SF1">
    <property type="entry name" value="S-LAYER PROTEIN"/>
    <property type="match status" value="1"/>
</dbReference>
<gene>
    <name evidence="10" type="ordered locus">XfasM23_1592</name>
</gene>
<keyword evidence="7" id="KW-0843">Virulence</keyword>
<dbReference type="GO" id="GO:0005509">
    <property type="term" value="F:calcium ion binding"/>
    <property type="evidence" value="ECO:0007669"/>
    <property type="project" value="InterPro"/>
</dbReference>
<comment type="subcellular location">
    <subcellularLocation>
        <location evidence="1">Membrane</location>
    </subcellularLocation>
    <subcellularLocation>
        <location evidence="2">Secreted</location>
    </subcellularLocation>
</comment>
<dbReference type="InterPro" id="IPR050557">
    <property type="entry name" value="RTX_toxin/Mannuronan_C5-epim"/>
</dbReference>
<dbReference type="PRINTS" id="PR00313">
    <property type="entry name" value="CABNDNGRPT"/>
</dbReference>
<evidence type="ECO:0000256" key="4">
    <source>
        <dbReference type="ARBA" id="ARBA00022656"/>
    </source>
</evidence>
<evidence type="ECO:0000256" key="7">
    <source>
        <dbReference type="ARBA" id="ARBA00023026"/>
    </source>
</evidence>
<dbReference type="HOGENOM" id="CLU_001954_1_0_6"/>
<dbReference type="EMBL" id="CP001011">
    <property type="protein sequence ID" value="ACB93000.1"/>
    <property type="molecule type" value="Genomic_DNA"/>
</dbReference>
<dbReference type="PROSITE" id="PS00330">
    <property type="entry name" value="HEMOLYSIN_CALCIUM"/>
    <property type="match status" value="7"/>
</dbReference>
<evidence type="ECO:0000256" key="6">
    <source>
        <dbReference type="ARBA" id="ARBA00022837"/>
    </source>
</evidence>
<dbReference type="Pfam" id="PF00353">
    <property type="entry name" value="HemolysinCabind"/>
    <property type="match status" value="13"/>
</dbReference>
<dbReference type="Gene3D" id="2.150.10.10">
    <property type="entry name" value="Serralysin-like metalloprotease, C-terminal"/>
    <property type="match status" value="10"/>
</dbReference>
<keyword evidence="4" id="KW-0800">Toxin</keyword>
<dbReference type="Proteomes" id="UP000001698">
    <property type="component" value="Chromosome"/>
</dbReference>
<evidence type="ECO:0000256" key="2">
    <source>
        <dbReference type="ARBA" id="ARBA00004613"/>
    </source>
</evidence>
<name>B2I7A3_XYLF2</name>
<dbReference type="SUPFAM" id="SSF51120">
    <property type="entry name" value="beta-Roll"/>
    <property type="match status" value="7"/>
</dbReference>
<reference evidence="10" key="1">
    <citation type="journal article" date="2010" name="J. Bacteriol.">
        <title>Whole genome sequences of two Xylella fastidiosa strains (M12 and M23) causing almond leaf scorch disease in California.</title>
        <authorList>
            <person name="Chen J."/>
            <person name="Xie G."/>
            <person name="Han S."/>
            <person name="Chertkov O."/>
            <person name="Sims D."/>
            <person name="Civerolo E.L."/>
        </authorList>
    </citation>
    <scope>NUCLEOTIDE SEQUENCE [LARGE SCALE GENOMIC DNA]</scope>
    <source>
        <strain evidence="10">M23</strain>
    </source>
</reference>
<accession>B2I7A3</accession>
<dbReference type="GO" id="GO:0016020">
    <property type="term" value="C:membrane"/>
    <property type="evidence" value="ECO:0007669"/>
    <property type="project" value="UniProtKB-SubCell"/>
</dbReference>
<dbReference type="RefSeq" id="WP_012382693.1">
    <property type="nucleotide sequence ID" value="NC_010577.1"/>
</dbReference>